<dbReference type="InterPro" id="IPR018799">
    <property type="entry name" value="TRAF3IP1"/>
</dbReference>
<dbReference type="PANTHER" id="PTHR31363:SF0">
    <property type="entry name" value="TRAF3-INTERACTING PROTEIN 1"/>
    <property type="match status" value="1"/>
</dbReference>
<accession>A0A553Q2N7</accession>
<protein>
    <recommendedName>
        <fullName evidence="9">TRAF3-interacting protein 1</fullName>
    </recommendedName>
</protein>
<keyword evidence="15" id="KW-1185">Reference proteome</keyword>
<reference evidence="14 15" key="1">
    <citation type="journal article" date="2019" name="Sci. Data">
        <title>Hybrid genome assembly and annotation of Danionella translucida.</title>
        <authorList>
            <person name="Kadobianskyi M."/>
            <person name="Schulze L."/>
            <person name="Schuelke M."/>
            <person name="Judkewitz B."/>
        </authorList>
    </citation>
    <scope>NUCLEOTIDE SEQUENCE [LARGE SCALE GENOMIC DNA]</scope>
    <source>
        <strain evidence="14 15">Bolton</strain>
    </source>
</reference>
<evidence type="ECO:0000256" key="10">
    <source>
        <dbReference type="SAM" id="Coils"/>
    </source>
</evidence>
<dbReference type="InterPro" id="IPR040468">
    <property type="entry name" value="TRAF3IP1_N"/>
</dbReference>
<evidence type="ECO:0000256" key="5">
    <source>
        <dbReference type="ARBA" id="ARBA00023054"/>
    </source>
</evidence>
<dbReference type="OrthoDB" id="10258914at2759"/>
<evidence type="ECO:0000259" key="13">
    <source>
        <dbReference type="Pfam" id="PF17749"/>
    </source>
</evidence>
<dbReference type="InterPro" id="IPR042576">
    <property type="entry name" value="TRAF3IP1_N_sf"/>
</dbReference>
<feature type="coiled-coil region" evidence="10">
    <location>
        <begin position="574"/>
        <end position="633"/>
    </location>
</feature>
<feature type="compositionally biased region" description="Polar residues" evidence="11">
    <location>
        <begin position="831"/>
        <end position="840"/>
    </location>
</feature>
<dbReference type="Pfam" id="PF17749">
    <property type="entry name" value="MIP-T3_C"/>
    <property type="match status" value="1"/>
</dbReference>
<evidence type="ECO:0000256" key="3">
    <source>
        <dbReference type="ARBA" id="ARBA00022490"/>
    </source>
</evidence>
<evidence type="ECO:0000313" key="15">
    <source>
        <dbReference type="Proteomes" id="UP000316079"/>
    </source>
</evidence>
<dbReference type="Proteomes" id="UP000316079">
    <property type="component" value="Unassembled WGS sequence"/>
</dbReference>
<evidence type="ECO:0000256" key="4">
    <source>
        <dbReference type="ARBA" id="ARBA00022794"/>
    </source>
</evidence>
<evidence type="ECO:0000256" key="8">
    <source>
        <dbReference type="ARBA" id="ARBA00043971"/>
    </source>
</evidence>
<dbReference type="EMBL" id="SRMA01026427">
    <property type="protein sequence ID" value="TRY84203.1"/>
    <property type="molecule type" value="Genomic_DNA"/>
</dbReference>
<dbReference type="GO" id="GO:0048731">
    <property type="term" value="P:system development"/>
    <property type="evidence" value="ECO:0007669"/>
    <property type="project" value="UniProtKB-ARBA"/>
</dbReference>
<dbReference type="GO" id="GO:0030992">
    <property type="term" value="C:intraciliary transport particle B"/>
    <property type="evidence" value="ECO:0007669"/>
    <property type="project" value="TreeGrafter"/>
</dbReference>
<dbReference type="Gene3D" id="1.10.418.50">
    <property type="entry name" value="Microtubule-binding protein MIP-T3"/>
    <property type="match status" value="1"/>
</dbReference>
<feature type="domain" description="TRAF3-interacting protein 1 N-terminal" evidence="12">
    <location>
        <begin position="45"/>
        <end position="155"/>
    </location>
</feature>
<dbReference type="STRING" id="623744.A0A553Q2N7"/>
<keyword evidence="7" id="KW-0966">Cell projection</keyword>
<dbReference type="GO" id="GO:0036064">
    <property type="term" value="C:ciliary basal body"/>
    <property type="evidence" value="ECO:0007669"/>
    <property type="project" value="TreeGrafter"/>
</dbReference>
<dbReference type="AlphaFoldDB" id="A0A553Q2N7"/>
<comment type="similarity">
    <text evidence="8">Belongs to the TRAF3IP1 family.</text>
</comment>
<dbReference type="GO" id="GO:0005930">
    <property type="term" value="C:axoneme"/>
    <property type="evidence" value="ECO:0007669"/>
    <property type="project" value="UniProtKB-SubCell"/>
</dbReference>
<comment type="subcellular location">
    <subcellularLocation>
        <location evidence="2">Cytoplasm</location>
        <location evidence="2">Cytoskeleton</location>
        <location evidence="2">Cilium axoneme</location>
    </subcellularLocation>
    <subcellularLocation>
        <location evidence="1">Cytoplasm</location>
        <location evidence="1">Cytoskeleton</location>
        <location evidence="1">Cilium basal body</location>
    </subcellularLocation>
</comment>
<feature type="compositionally biased region" description="Basic and acidic residues" evidence="11">
    <location>
        <begin position="445"/>
        <end position="460"/>
    </location>
</feature>
<feature type="non-terminal residue" evidence="14">
    <location>
        <position position="1"/>
    </location>
</feature>
<evidence type="ECO:0000256" key="2">
    <source>
        <dbReference type="ARBA" id="ARBA00004430"/>
    </source>
</evidence>
<evidence type="ECO:0000256" key="1">
    <source>
        <dbReference type="ARBA" id="ARBA00004120"/>
    </source>
</evidence>
<dbReference type="GO" id="GO:0070507">
    <property type="term" value="P:regulation of microtubule cytoskeleton organization"/>
    <property type="evidence" value="ECO:0007669"/>
    <property type="project" value="TreeGrafter"/>
</dbReference>
<feature type="region of interest" description="Disordered" evidence="11">
    <location>
        <begin position="174"/>
        <end position="507"/>
    </location>
</feature>
<keyword evidence="5 10" id="KW-0175">Coiled coil</keyword>
<sequence length="857" mass="100053">CHGHTKPLATCDDPRRRSLHRVKDCGIESYRQGNSRLDVMNESVTKKTQDTLGKVIKKPPLTEKLLSKPPFRYLHDIFSEVIRTTGFMKGLYGEAEMKSDNVKDKDSKIAFLQKAIDVVMLVSGEPLAAKPARIVAGHEPEKTNELLQVIAKCCLNKFSSDEAVRRVLAGDKLDQKVKPSTSRSQDKENREGRDHQREREERKGIKESSGSREKKVPDQPKDPESKREDKDRRRDAERSDKGHERERTKDRDKDKSRDREKDKTREKEREREKDHNKERERERDKRREREPHKDKERERDKEKEREREKRREREKEKELHKETEEKLKDKGDRKTKAEENFSRSKPRPEITSSTHEAVTEVAEGGELEPTELTEIQAESPSRIPRPSSAKGQRRWHKTGAQDESDSEGEKPPLVENGDVSDSAAPQANRRLARPGSARPAAPRVKKQESYTDATPAERLESTSFQLYDRKLSEDEDEEDGQFVVEEAVPSSDIPVTETNSMELHGDDKHGGLVKKILETKKDFESPLKTKEQDRSLVAEASRKKERELVAKEIERLRSSIQTVCRSALPLGKIMDYIQEDVDSMQNELQTWRKENKENAQALLQEQRITDSVVEPLKVELTELEQLIKDQQDKICAVRSNIMKNEEKIQKMALDSDGEYIRDVQDIQYIRDVQDIRDIQDVRDIQYIQDIRDIQYIQESAASNVHDIRDIQDVRDIRDIQDVRDIRDVQDVRDVQDIRDIQDVRDIQYIQDVRDIQYIQDIRDIRDIQHIRDIRDIHDIQYMQHIQHIRDIQYMQHIRDIRCIQHIQYIQCPLQPTSTLSSIRYIQHPLQPKSSASSNQDLEPLENLGTCPRPECLD</sequence>
<dbReference type="GO" id="GO:0048513">
    <property type="term" value="P:animal organ development"/>
    <property type="evidence" value="ECO:0007669"/>
    <property type="project" value="UniProtKB-ARBA"/>
</dbReference>
<organism evidence="14 15">
    <name type="scientific">Danionella cerebrum</name>
    <dbReference type="NCBI Taxonomy" id="2873325"/>
    <lineage>
        <taxon>Eukaryota</taxon>
        <taxon>Metazoa</taxon>
        <taxon>Chordata</taxon>
        <taxon>Craniata</taxon>
        <taxon>Vertebrata</taxon>
        <taxon>Euteleostomi</taxon>
        <taxon>Actinopterygii</taxon>
        <taxon>Neopterygii</taxon>
        <taxon>Teleostei</taxon>
        <taxon>Ostariophysi</taxon>
        <taxon>Cypriniformes</taxon>
        <taxon>Danionidae</taxon>
        <taxon>Danioninae</taxon>
        <taxon>Danionella</taxon>
    </lineage>
</organism>
<evidence type="ECO:0000313" key="14">
    <source>
        <dbReference type="EMBL" id="TRY84203.1"/>
    </source>
</evidence>
<evidence type="ECO:0000259" key="12">
    <source>
        <dbReference type="Pfam" id="PF10243"/>
    </source>
</evidence>
<name>A0A553Q2N7_9TELE</name>
<keyword evidence="4" id="KW-0970">Cilium biogenesis/degradation</keyword>
<feature type="region of interest" description="Disordered" evidence="11">
    <location>
        <begin position="830"/>
        <end position="857"/>
    </location>
</feature>
<feature type="domain" description="TRAF3-interacting protein 1 C-terminal" evidence="13">
    <location>
        <begin position="506"/>
        <end position="652"/>
    </location>
</feature>
<feature type="compositionally biased region" description="Basic and acidic residues" evidence="11">
    <location>
        <begin position="184"/>
        <end position="348"/>
    </location>
</feature>
<dbReference type="GO" id="GO:0008017">
    <property type="term" value="F:microtubule binding"/>
    <property type="evidence" value="ECO:0007669"/>
    <property type="project" value="InterPro"/>
</dbReference>
<dbReference type="PANTHER" id="PTHR31363">
    <property type="entry name" value="TRAF3-INTERACTING PROTEIN 1"/>
    <property type="match status" value="1"/>
</dbReference>
<keyword evidence="6" id="KW-0206">Cytoskeleton</keyword>
<evidence type="ECO:0000256" key="9">
    <source>
        <dbReference type="ARBA" id="ARBA00070492"/>
    </source>
</evidence>
<dbReference type="Pfam" id="PF10243">
    <property type="entry name" value="MIP-T3"/>
    <property type="match status" value="1"/>
</dbReference>
<feature type="compositionally biased region" description="Low complexity" evidence="11">
    <location>
        <begin position="433"/>
        <end position="442"/>
    </location>
</feature>
<keyword evidence="3" id="KW-0963">Cytoplasm</keyword>
<evidence type="ECO:0000256" key="7">
    <source>
        <dbReference type="ARBA" id="ARBA00023273"/>
    </source>
</evidence>
<dbReference type="GO" id="GO:0060271">
    <property type="term" value="P:cilium assembly"/>
    <property type="evidence" value="ECO:0007669"/>
    <property type="project" value="TreeGrafter"/>
</dbReference>
<dbReference type="InterPro" id="IPR041476">
    <property type="entry name" value="TRAF3IP1_C"/>
</dbReference>
<evidence type="ECO:0000256" key="6">
    <source>
        <dbReference type="ARBA" id="ARBA00023212"/>
    </source>
</evidence>
<dbReference type="GO" id="GO:0042073">
    <property type="term" value="P:intraciliary transport"/>
    <property type="evidence" value="ECO:0007669"/>
    <property type="project" value="TreeGrafter"/>
</dbReference>
<comment type="caution">
    <text evidence="14">The sequence shown here is derived from an EMBL/GenBank/DDBJ whole genome shotgun (WGS) entry which is preliminary data.</text>
</comment>
<dbReference type="FunFam" id="1.10.418.50:FF:000001">
    <property type="entry name" value="TRAF3-interacting protein 1 isoform X1"/>
    <property type="match status" value="1"/>
</dbReference>
<gene>
    <name evidence="14" type="ORF">DNTS_025717</name>
</gene>
<proteinExistence type="inferred from homology"/>
<evidence type="ECO:0000256" key="11">
    <source>
        <dbReference type="SAM" id="MobiDB-lite"/>
    </source>
</evidence>